<evidence type="ECO:0000259" key="6">
    <source>
        <dbReference type="Pfam" id="PF01011"/>
    </source>
</evidence>
<dbReference type="CDD" id="cd10280">
    <property type="entry name" value="PQQ_mGDH"/>
    <property type="match status" value="1"/>
</dbReference>
<feature type="domain" description="Pyrrolo-quinoline quinone repeat" evidence="6">
    <location>
        <begin position="158"/>
        <end position="748"/>
    </location>
</feature>
<protein>
    <submittedName>
        <fullName evidence="7">Membrane-bound PQQ-dependent dehydrogenase, glucose/quinate/shikimate family</fullName>
        <ecNumber evidence="7">1.1.-.-</ecNumber>
    </submittedName>
</protein>
<feature type="transmembrane region" description="Helical" evidence="5">
    <location>
        <begin position="115"/>
        <end position="137"/>
    </location>
</feature>
<evidence type="ECO:0000313" key="8">
    <source>
        <dbReference type="Proteomes" id="UP000319148"/>
    </source>
</evidence>
<accession>A0A501PTW8</accession>
<dbReference type="InterPro" id="IPR018391">
    <property type="entry name" value="PQQ_b-propeller_rpt"/>
</dbReference>
<feature type="transmembrane region" description="Helical" evidence="5">
    <location>
        <begin position="7"/>
        <end position="31"/>
    </location>
</feature>
<keyword evidence="5" id="KW-1133">Transmembrane helix</keyword>
<organism evidence="7 8">
    <name type="scientific">Emcibacter nanhaiensis</name>
    <dbReference type="NCBI Taxonomy" id="1505037"/>
    <lineage>
        <taxon>Bacteria</taxon>
        <taxon>Pseudomonadati</taxon>
        <taxon>Pseudomonadota</taxon>
        <taxon>Alphaproteobacteria</taxon>
        <taxon>Emcibacterales</taxon>
        <taxon>Emcibacteraceae</taxon>
        <taxon>Emcibacter</taxon>
    </lineage>
</organism>
<evidence type="ECO:0000256" key="1">
    <source>
        <dbReference type="ARBA" id="ARBA00001931"/>
    </source>
</evidence>
<comment type="similarity">
    <text evidence="2">Belongs to the bacterial PQQ dehydrogenase family.</text>
</comment>
<feature type="transmembrane region" description="Helical" evidence="5">
    <location>
        <begin position="83"/>
        <end position="103"/>
    </location>
</feature>
<evidence type="ECO:0000256" key="5">
    <source>
        <dbReference type="SAM" id="Phobius"/>
    </source>
</evidence>
<reference evidence="8" key="1">
    <citation type="submission" date="2019-06" db="EMBL/GenBank/DDBJ databases">
        <title>The complete genome of Emcibacter congregatus ZYLT.</title>
        <authorList>
            <person name="Zhao Z."/>
        </authorList>
    </citation>
    <scope>NUCLEOTIDE SEQUENCE [LARGE SCALE GENOMIC DNA]</scope>
    <source>
        <strain evidence="8">MCCC 1A06723</strain>
    </source>
</reference>
<dbReference type="GO" id="GO:0008876">
    <property type="term" value="F:quinoprotein glucose dehydrogenase activity"/>
    <property type="evidence" value="ECO:0007669"/>
    <property type="project" value="TreeGrafter"/>
</dbReference>
<feature type="compositionally biased region" description="Basic and acidic residues" evidence="4">
    <location>
        <begin position="488"/>
        <end position="497"/>
    </location>
</feature>
<evidence type="ECO:0000256" key="3">
    <source>
        <dbReference type="ARBA" id="ARBA00023002"/>
    </source>
</evidence>
<dbReference type="NCBIfam" id="TIGR03074">
    <property type="entry name" value="PQQ_membr_DH"/>
    <property type="match status" value="1"/>
</dbReference>
<feature type="region of interest" description="Disordered" evidence="4">
    <location>
        <begin position="488"/>
        <end position="510"/>
    </location>
</feature>
<gene>
    <name evidence="7" type="ORF">FIV46_03945</name>
</gene>
<dbReference type="Pfam" id="PF01011">
    <property type="entry name" value="PQQ"/>
    <property type="match status" value="1"/>
</dbReference>
<keyword evidence="8" id="KW-1185">Reference proteome</keyword>
<feature type="transmembrane region" description="Helical" evidence="5">
    <location>
        <begin position="37"/>
        <end position="54"/>
    </location>
</feature>
<dbReference type="EMBL" id="VFIY01000004">
    <property type="protein sequence ID" value="TPD63236.1"/>
    <property type="molecule type" value="Genomic_DNA"/>
</dbReference>
<dbReference type="PANTHER" id="PTHR32303:SF4">
    <property type="entry name" value="QUINOPROTEIN GLUCOSE DEHYDROGENASE"/>
    <property type="match status" value="1"/>
</dbReference>
<dbReference type="SUPFAM" id="SSF50998">
    <property type="entry name" value="Quinoprotein alcohol dehydrogenase-like"/>
    <property type="match status" value="1"/>
</dbReference>
<keyword evidence="3 7" id="KW-0560">Oxidoreductase</keyword>
<dbReference type="GO" id="GO:0048038">
    <property type="term" value="F:quinone binding"/>
    <property type="evidence" value="ECO:0007669"/>
    <property type="project" value="InterPro"/>
</dbReference>
<dbReference type="InterPro" id="IPR002372">
    <property type="entry name" value="PQQ_rpt_dom"/>
</dbReference>
<evidence type="ECO:0000256" key="2">
    <source>
        <dbReference type="ARBA" id="ARBA00008156"/>
    </source>
</evidence>
<dbReference type="Gene3D" id="2.140.10.10">
    <property type="entry name" value="Quinoprotein alcohol dehydrogenase-like superfamily"/>
    <property type="match status" value="1"/>
</dbReference>
<keyword evidence="5" id="KW-0812">Transmembrane</keyword>
<comment type="cofactor">
    <cofactor evidence="1">
        <name>pyrroloquinoline quinone</name>
        <dbReference type="ChEBI" id="CHEBI:58442"/>
    </cofactor>
</comment>
<dbReference type="SMART" id="SM00564">
    <property type="entry name" value="PQQ"/>
    <property type="match status" value="5"/>
</dbReference>
<proteinExistence type="inferred from homology"/>
<sequence length="773" mass="82298">MSIGEKVTVWGILFILSVIGITLTYGGAVLAGLGGSIYYLAAGLATIMSVVALAKGRPLAVKLFGGLVGVTIVWGLWEVGLDGWALVSRLVAPAVLGLVFLLPPLRKRMEPVSSWWAGGPVLAVVAVLVLSGTVAVMSRPDLPSAAPVASGASPQGEWHNWGGTLAGTRYSSLSEITAETVEGLEVAWRYDSDVPLLNGRPGAEGTPLAVDGKLYLCLDRNVTVALDQETGKEVWRFDPQTNPENLGMVACRGVSYYEAEPGKTAECPKRILLGTLDSRLIALDAESGALCSSFGEGGTVNLLEGFGDDIPPGVAYPTSPATIVNGVAVIGQFVLDFLSQDSPSGVVRGYDAVTGELRWAWDAARPDRTGLPPAGETYTPNTPNAWSIFSGDEELGLVFVPIGNSPPDYYGGNRSEVAEKYSSSVVALDVKTGKERWSFQTVHHDIWDYDVASQPVVVDIQGPDGVIPALIVPTKQAQIFVLDRRDGTPIDPVEERPVPQGGAPGERLSKTQPFTTGFASVAGPDLTETQMWGVTPLDQMWCRIQFRKARYEGVYTPPSTQPFIHYPSNAGGINWGSVSIDMGRRLMVVNSLHLANLAQLVPQEELVPGQGYVHGVSLIFPQSGMPFAFKQQMFLSPIFAPCQQPPYGRLSVFDLQTRKLLWSEALGTAERAGPLGLKSHLPFRMGAPGMGGALTTGGGLIFIGASQDSYLRAIDIGNGEVAWRDKLPTVGAAVPMTYRSPKSGRQFVVIVAGGYPGMDAPDHATVVAYALPQ</sequence>
<dbReference type="OrthoDB" id="9794322at2"/>
<evidence type="ECO:0000313" key="7">
    <source>
        <dbReference type="EMBL" id="TPD63236.1"/>
    </source>
</evidence>
<evidence type="ECO:0000256" key="4">
    <source>
        <dbReference type="SAM" id="MobiDB-lite"/>
    </source>
</evidence>
<dbReference type="PANTHER" id="PTHR32303">
    <property type="entry name" value="QUINOPROTEIN ALCOHOL DEHYDROGENASE (CYTOCHROME C)"/>
    <property type="match status" value="1"/>
</dbReference>
<dbReference type="Proteomes" id="UP000319148">
    <property type="component" value="Unassembled WGS sequence"/>
</dbReference>
<keyword evidence="5" id="KW-0472">Membrane</keyword>
<dbReference type="InterPro" id="IPR011047">
    <property type="entry name" value="Quinoprotein_ADH-like_sf"/>
</dbReference>
<dbReference type="EC" id="1.1.-.-" evidence="7"/>
<feature type="transmembrane region" description="Helical" evidence="5">
    <location>
        <begin position="59"/>
        <end position="77"/>
    </location>
</feature>
<name>A0A501PTW8_9PROT</name>
<dbReference type="AlphaFoldDB" id="A0A501PTW8"/>
<dbReference type="RefSeq" id="WP_139938580.1">
    <property type="nucleotide sequence ID" value="NZ_JBHSYP010000022.1"/>
</dbReference>
<dbReference type="InterPro" id="IPR017511">
    <property type="entry name" value="PQQ_mDH"/>
</dbReference>
<comment type="caution">
    <text evidence="7">The sequence shown here is derived from an EMBL/GenBank/DDBJ whole genome shotgun (WGS) entry which is preliminary data.</text>
</comment>
<dbReference type="GO" id="GO:0016020">
    <property type="term" value="C:membrane"/>
    <property type="evidence" value="ECO:0007669"/>
    <property type="project" value="InterPro"/>
</dbReference>